<dbReference type="Pfam" id="PF01494">
    <property type="entry name" value="FAD_binding_3"/>
    <property type="match status" value="1"/>
</dbReference>
<sequence>MPLKVVIVGAGLGGLAAAIAFTRAGHDVEDANSGTVFLEDGRQVQADLIIGADGVHSRTVRGVEARSQKKISTGQNCFRFLVPTDKALLSPLSKALIDRVGLRSLNAFFSATHRIIVYPCRSGKLLNLALMCPSDDTITVGESSWLSSGSKDDLMKQAEGFSSELRELCSLAEDVKLWSLASRDPPTVFYSGRLCLVGDAAHPTLPHQGQGGAQAFEDAAALGTLFTPDTRPEQIEQKLRMYNEIRYKRAVTVLFMSRVGDEQREKVMGDLKQYVPEADMPENMWLFAWDSYPVREAEKALSQSRL</sequence>
<dbReference type="OrthoDB" id="9993796at2759"/>
<dbReference type="SUPFAM" id="SSF54373">
    <property type="entry name" value="FAD-linked reductases, C-terminal domain"/>
    <property type="match status" value="1"/>
</dbReference>
<dbReference type="InterPro" id="IPR002938">
    <property type="entry name" value="FAD-bd"/>
</dbReference>
<accession>A0A9W8YY29</accession>
<keyword evidence="2" id="KW-0285">Flavoprotein</keyword>
<keyword evidence="4" id="KW-0560">Oxidoreductase</keyword>
<keyword evidence="8" id="KW-1185">Reference proteome</keyword>
<dbReference type="AlphaFoldDB" id="A0A9W8YY29"/>
<dbReference type="Proteomes" id="UP001140510">
    <property type="component" value="Unassembled WGS sequence"/>
</dbReference>
<dbReference type="GO" id="GO:0004497">
    <property type="term" value="F:monooxygenase activity"/>
    <property type="evidence" value="ECO:0007669"/>
    <property type="project" value="UniProtKB-KW"/>
</dbReference>
<protein>
    <recommendedName>
        <fullName evidence="6">FAD-binding domain-containing protein</fullName>
    </recommendedName>
</protein>
<dbReference type="PANTHER" id="PTHR13789">
    <property type="entry name" value="MONOOXYGENASE"/>
    <property type="match status" value="1"/>
</dbReference>
<dbReference type="PANTHER" id="PTHR13789:SF215">
    <property type="entry name" value="FAD-BINDING DOMAIN-CONTAINING PROTEIN-RELATED"/>
    <property type="match status" value="1"/>
</dbReference>
<evidence type="ECO:0000313" key="8">
    <source>
        <dbReference type="Proteomes" id="UP001140510"/>
    </source>
</evidence>
<dbReference type="SUPFAM" id="SSF51905">
    <property type="entry name" value="FAD/NAD(P)-binding domain"/>
    <property type="match status" value="1"/>
</dbReference>
<evidence type="ECO:0000259" key="6">
    <source>
        <dbReference type="Pfam" id="PF01494"/>
    </source>
</evidence>
<dbReference type="InterPro" id="IPR050493">
    <property type="entry name" value="FAD-dep_Monooxygenase_BioMet"/>
</dbReference>
<evidence type="ECO:0000256" key="3">
    <source>
        <dbReference type="ARBA" id="ARBA00022827"/>
    </source>
</evidence>
<dbReference type="GO" id="GO:0071949">
    <property type="term" value="F:FAD binding"/>
    <property type="evidence" value="ECO:0007669"/>
    <property type="project" value="InterPro"/>
</dbReference>
<evidence type="ECO:0000313" key="7">
    <source>
        <dbReference type="EMBL" id="KAJ4395044.1"/>
    </source>
</evidence>
<dbReference type="EMBL" id="JAPEVA010000181">
    <property type="protein sequence ID" value="KAJ4395044.1"/>
    <property type="molecule type" value="Genomic_DNA"/>
</dbReference>
<evidence type="ECO:0000256" key="4">
    <source>
        <dbReference type="ARBA" id="ARBA00023002"/>
    </source>
</evidence>
<dbReference type="Gene3D" id="3.50.50.60">
    <property type="entry name" value="FAD/NAD(P)-binding domain"/>
    <property type="match status" value="2"/>
</dbReference>
<reference evidence="7" key="1">
    <citation type="submission" date="2022-10" db="EMBL/GenBank/DDBJ databases">
        <title>Tapping the CABI collections for fungal endophytes: first genome assemblies for Collariella, Neodidymelliopsis, Ascochyta clinopodiicola, Didymella pomorum, Didymosphaeria variabile, Neocosmospora piperis and Neocucurbitaria cava.</title>
        <authorList>
            <person name="Hill R."/>
        </authorList>
    </citation>
    <scope>NUCLEOTIDE SEQUENCE</scope>
    <source>
        <strain evidence="7">IMI 355091</strain>
    </source>
</reference>
<gene>
    <name evidence="7" type="ORF">N0V91_011110</name>
</gene>
<comment type="similarity">
    <text evidence="1">Belongs to the paxM FAD-dependent monooxygenase family.</text>
</comment>
<keyword evidence="3" id="KW-0274">FAD</keyword>
<proteinExistence type="inferred from homology"/>
<comment type="caution">
    <text evidence="7">The sequence shown here is derived from an EMBL/GenBank/DDBJ whole genome shotgun (WGS) entry which is preliminary data.</text>
</comment>
<feature type="domain" description="FAD-binding" evidence="6">
    <location>
        <begin position="40"/>
        <end position="253"/>
    </location>
</feature>
<name>A0A9W8YY29_9PLEO</name>
<keyword evidence="5" id="KW-0503">Monooxygenase</keyword>
<evidence type="ECO:0000256" key="2">
    <source>
        <dbReference type="ARBA" id="ARBA00022630"/>
    </source>
</evidence>
<organism evidence="7 8">
    <name type="scientific">Didymella pomorum</name>
    <dbReference type="NCBI Taxonomy" id="749634"/>
    <lineage>
        <taxon>Eukaryota</taxon>
        <taxon>Fungi</taxon>
        <taxon>Dikarya</taxon>
        <taxon>Ascomycota</taxon>
        <taxon>Pezizomycotina</taxon>
        <taxon>Dothideomycetes</taxon>
        <taxon>Pleosporomycetidae</taxon>
        <taxon>Pleosporales</taxon>
        <taxon>Pleosporineae</taxon>
        <taxon>Didymellaceae</taxon>
        <taxon>Didymella</taxon>
    </lineage>
</organism>
<evidence type="ECO:0000256" key="5">
    <source>
        <dbReference type="ARBA" id="ARBA00023033"/>
    </source>
</evidence>
<evidence type="ECO:0000256" key="1">
    <source>
        <dbReference type="ARBA" id="ARBA00007992"/>
    </source>
</evidence>
<dbReference type="InterPro" id="IPR036188">
    <property type="entry name" value="FAD/NAD-bd_sf"/>
</dbReference>